<dbReference type="EMBL" id="CYZO01000008">
    <property type="protein sequence ID" value="CUN77903.1"/>
    <property type="molecule type" value="Genomic_DNA"/>
</dbReference>
<dbReference type="InterPro" id="IPR015500">
    <property type="entry name" value="Peptidase_S8_subtilisin-rel"/>
</dbReference>
<dbReference type="Pfam" id="PF00082">
    <property type="entry name" value="Peptidase_S8"/>
    <property type="match status" value="1"/>
</dbReference>
<gene>
    <name evidence="9" type="primary">aprX</name>
    <name evidence="10" type="ORF">EAI93_01695</name>
    <name evidence="9" type="ORF">ERS852456_00795</name>
</gene>
<dbReference type="InterPro" id="IPR000209">
    <property type="entry name" value="Peptidase_S8/S53_dom"/>
</dbReference>
<name>A0A173ZQ08_9FIRM</name>
<dbReference type="Proteomes" id="UP000292665">
    <property type="component" value="Unassembled WGS sequence"/>
</dbReference>
<dbReference type="PROSITE" id="PS00136">
    <property type="entry name" value="SUBTILASE_ASP"/>
    <property type="match status" value="1"/>
</dbReference>
<dbReference type="InterPro" id="IPR050131">
    <property type="entry name" value="Peptidase_S8_subtilisin-like"/>
</dbReference>
<reference evidence="9 11" key="1">
    <citation type="submission" date="2015-09" db="EMBL/GenBank/DDBJ databases">
        <authorList>
            <consortium name="Pathogen Informatics"/>
        </authorList>
    </citation>
    <scope>NUCLEOTIDE SEQUENCE [LARGE SCALE GENOMIC DNA]</scope>
    <source>
        <strain evidence="9 11">2789STDY5834841</strain>
    </source>
</reference>
<dbReference type="PROSITE" id="PS00138">
    <property type="entry name" value="SUBTILASE_SER"/>
    <property type="match status" value="1"/>
</dbReference>
<evidence type="ECO:0000313" key="9">
    <source>
        <dbReference type="EMBL" id="CUN77903.1"/>
    </source>
</evidence>
<dbReference type="PROSITE" id="PS00137">
    <property type="entry name" value="SUBTILASE_HIS"/>
    <property type="match status" value="1"/>
</dbReference>
<dbReference type="PANTHER" id="PTHR43806">
    <property type="entry name" value="PEPTIDASE S8"/>
    <property type="match status" value="1"/>
</dbReference>
<dbReference type="CDD" id="cd07487">
    <property type="entry name" value="Peptidases_S8_1"/>
    <property type="match status" value="1"/>
</dbReference>
<dbReference type="GO" id="GO:0006508">
    <property type="term" value="P:proteolysis"/>
    <property type="evidence" value="ECO:0007669"/>
    <property type="project" value="UniProtKB-KW"/>
</dbReference>
<comment type="similarity">
    <text evidence="1 6 7">Belongs to the peptidase S8 family.</text>
</comment>
<evidence type="ECO:0000256" key="7">
    <source>
        <dbReference type="RuleBase" id="RU003355"/>
    </source>
</evidence>
<reference evidence="10 12" key="2">
    <citation type="journal article" date="2019" name="Science, e1252229">
        <title>Invertible promoters mediate bacterial phase variation, antibiotic resistance, and host adaptation in the gut.</title>
        <authorList>
            <person name="Jiang X."/>
            <person name="Hall A.B."/>
            <person name="Arthur T.D."/>
            <person name="Plichta D.R."/>
            <person name="Covington C.T."/>
            <person name="Poyet M."/>
            <person name="Crothers J."/>
            <person name="Moses P.L."/>
            <person name="Tolonen A.C."/>
            <person name="Vlamakis H."/>
            <person name="Alm E.J."/>
            <person name="Xavier R.J."/>
        </authorList>
    </citation>
    <scope>NUCLEOTIDE SEQUENCE [LARGE SCALE GENOMIC DNA]</scope>
    <source>
        <strain evidence="10">Aa_0143</strain>
        <strain evidence="12">aa_0143</strain>
    </source>
</reference>
<dbReference type="InterPro" id="IPR023827">
    <property type="entry name" value="Peptidase_S8_Asp-AS"/>
</dbReference>
<evidence type="ECO:0000313" key="11">
    <source>
        <dbReference type="Proteomes" id="UP000095787"/>
    </source>
</evidence>
<keyword evidence="3 6" id="KW-0378">Hydrolase</keyword>
<keyword evidence="2 6" id="KW-0645">Protease</keyword>
<dbReference type="PRINTS" id="PR00723">
    <property type="entry name" value="SUBTILISIN"/>
</dbReference>
<dbReference type="InterPro" id="IPR036852">
    <property type="entry name" value="Peptidase_S8/S53_dom_sf"/>
</dbReference>
<evidence type="ECO:0000256" key="5">
    <source>
        <dbReference type="PIRSR" id="PIRSR615500-1"/>
    </source>
</evidence>
<evidence type="ECO:0000313" key="12">
    <source>
        <dbReference type="Proteomes" id="UP000292665"/>
    </source>
</evidence>
<feature type="active site" description="Charge relay system" evidence="5 6">
    <location>
        <position position="252"/>
    </location>
</feature>
<dbReference type="AlphaFoldDB" id="A0A173ZQ08"/>
<evidence type="ECO:0000256" key="6">
    <source>
        <dbReference type="PROSITE-ProRule" id="PRU01240"/>
    </source>
</evidence>
<accession>A0A173ZQ08</accession>
<evidence type="ECO:0000256" key="2">
    <source>
        <dbReference type="ARBA" id="ARBA00022670"/>
    </source>
</evidence>
<dbReference type="EMBL" id="RCYR01000001">
    <property type="protein sequence ID" value="RYS82435.1"/>
    <property type="molecule type" value="Genomic_DNA"/>
</dbReference>
<keyword evidence="4 6" id="KW-0720">Serine protease</keyword>
<proteinExistence type="inferred from homology"/>
<dbReference type="Gene3D" id="3.40.50.200">
    <property type="entry name" value="Peptidase S8/S53 domain"/>
    <property type="match status" value="1"/>
</dbReference>
<dbReference type="EC" id="3.4.21.-" evidence="9"/>
<dbReference type="Proteomes" id="UP000095787">
    <property type="component" value="Unassembled WGS sequence"/>
</dbReference>
<dbReference type="InterPro" id="IPR023828">
    <property type="entry name" value="Peptidase_S8_Ser-AS"/>
</dbReference>
<feature type="active site" description="Charge relay system" evidence="5 6">
    <location>
        <position position="31"/>
    </location>
</feature>
<dbReference type="PROSITE" id="PS51892">
    <property type="entry name" value="SUBTILASE"/>
    <property type="match status" value="1"/>
</dbReference>
<feature type="domain" description="Peptidase S8/S53" evidence="8">
    <location>
        <begin position="22"/>
        <end position="285"/>
    </location>
</feature>
<evidence type="ECO:0000256" key="4">
    <source>
        <dbReference type="ARBA" id="ARBA00022825"/>
    </source>
</evidence>
<dbReference type="SUPFAM" id="SSF52743">
    <property type="entry name" value="Subtilisin-like"/>
    <property type="match status" value="1"/>
</dbReference>
<dbReference type="GeneID" id="97329309"/>
<sequence length="309" mass="32755">MKWVKQSVGYWCDDIKQGRCIGQGVCVALLDTGIARHPDLKGSVVKFCDFTKEGSLPGEKCYDDSGHGTHVAGILCGSGKVSAGAYAGMAPKAKLVVGKVLDKDGNGDVSHVMKGIEWILKERKKYGIRIVNISVGTNPGLAKKQKELLLDAVELLWDTGLTVVVSAGNYGPEEGTVAVPGNSRKVITVGVPDSNLPYSRKSRKSLNYSGRGPTGECVVKPDVFAPGTGVVSCNSMYGMSGEHPYIMKTGTSMAAPVVSGAAACLLSKYPDMTNVEIKLKLRESCVKMKGTESGWGMLHVGRLLGCDKV</sequence>
<evidence type="ECO:0000256" key="3">
    <source>
        <dbReference type="ARBA" id="ARBA00022801"/>
    </source>
</evidence>
<evidence type="ECO:0000259" key="8">
    <source>
        <dbReference type="Pfam" id="PF00082"/>
    </source>
</evidence>
<evidence type="ECO:0000256" key="1">
    <source>
        <dbReference type="ARBA" id="ARBA00011073"/>
    </source>
</evidence>
<protein>
    <submittedName>
        <fullName evidence="10">Peptidase S8</fullName>
    </submittedName>
    <submittedName>
        <fullName evidence="9">Serine protease AprX</fullName>
        <ecNumber evidence="9">3.4.21.-</ecNumber>
    </submittedName>
</protein>
<dbReference type="PANTHER" id="PTHR43806:SF65">
    <property type="entry name" value="SERINE PROTEASE APRX"/>
    <property type="match status" value="1"/>
</dbReference>
<evidence type="ECO:0000313" key="10">
    <source>
        <dbReference type="EMBL" id="RYS82435.1"/>
    </source>
</evidence>
<organism evidence="9 11">
    <name type="scientific">[Ruminococcus] torques</name>
    <dbReference type="NCBI Taxonomy" id="33039"/>
    <lineage>
        <taxon>Bacteria</taxon>
        <taxon>Bacillati</taxon>
        <taxon>Bacillota</taxon>
        <taxon>Clostridia</taxon>
        <taxon>Lachnospirales</taxon>
        <taxon>Lachnospiraceae</taxon>
        <taxon>Mediterraneibacter</taxon>
    </lineage>
</organism>
<dbReference type="RefSeq" id="WP_004845377.1">
    <property type="nucleotide sequence ID" value="NZ_CATVPX010000071.1"/>
</dbReference>
<dbReference type="GO" id="GO:0004252">
    <property type="term" value="F:serine-type endopeptidase activity"/>
    <property type="evidence" value="ECO:0007669"/>
    <property type="project" value="UniProtKB-UniRule"/>
</dbReference>
<feature type="active site" description="Charge relay system" evidence="5 6">
    <location>
        <position position="67"/>
    </location>
</feature>
<dbReference type="InterPro" id="IPR022398">
    <property type="entry name" value="Peptidase_S8_His-AS"/>
</dbReference>